<dbReference type="AlphaFoldDB" id="A0A0F3RV08"/>
<dbReference type="EMBL" id="JZCR01000006">
    <property type="protein sequence ID" value="KJW13429.1"/>
    <property type="molecule type" value="Genomic_DNA"/>
</dbReference>
<name>A0A0F3RV08_9LACO</name>
<gene>
    <name evidence="1" type="ORF">VC81_02905</name>
</gene>
<proteinExistence type="predicted"/>
<dbReference type="InterPro" id="IPR029021">
    <property type="entry name" value="Prot-tyrosine_phosphatase-like"/>
</dbReference>
<dbReference type="SUPFAM" id="SSF52799">
    <property type="entry name" value="(Phosphotyrosine protein) phosphatases II"/>
    <property type="match status" value="1"/>
</dbReference>
<dbReference type="OrthoDB" id="1188001at2"/>
<evidence type="ECO:0000313" key="2">
    <source>
        <dbReference type="Proteomes" id="UP000033491"/>
    </source>
</evidence>
<dbReference type="InterPro" id="IPR026893">
    <property type="entry name" value="Tyr/Ser_Pase_IphP-type"/>
</dbReference>
<dbReference type="RefSeq" id="WP_045806654.1">
    <property type="nucleotide sequence ID" value="NZ_JZCR01000006.1"/>
</dbReference>
<dbReference type="Proteomes" id="UP000033491">
    <property type="component" value="Unassembled WGS sequence"/>
</dbReference>
<dbReference type="PATRIC" id="fig|216463.3.peg.2403"/>
<dbReference type="STRING" id="216463.VC81_02905"/>
<reference evidence="1 2" key="1">
    <citation type="submission" date="2015-03" db="EMBL/GenBank/DDBJ databases">
        <authorList>
            <person name="Zheng J."/>
            <person name="Ganezle M."/>
        </authorList>
    </citation>
    <scope>NUCLEOTIDE SEQUENCE [LARGE SCALE GENOMIC DNA]</scope>
    <source>
        <strain evidence="1 2">LP38</strain>
    </source>
</reference>
<organism evidence="1 2">
    <name type="scientific">Levilactobacillus spicheri</name>
    <dbReference type="NCBI Taxonomy" id="216463"/>
    <lineage>
        <taxon>Bacteria</taxon>
        <taxon>Bacillati</taxon>
        <taxon>Bacillota</taxon>
        <taxon>Bacilli</taxon>
        <taxon>Lactobacillales</taxon>
        <taxon>Lactobacillaceae</taxon>
        <taxon>Levilactobacillus</taxon>
    </lineage>
</organism>
<dbReference type="Pfam" id="PF13350">
    <property type="entry name" value="Y_phosphatase3"/>
    <property type="match status" value="1"/>
</dbReference>
<comment type="caution">
    <text evidence="1">The sequence shown here is derived from an EMBL/GenBank/DDBJ whole genome shotgun (WGS) entry which is preliminary data.</text>
</comment>
<protein>
    <submittedName>
        <fullName evidence="1">Protein tyrosine phosphatase</fullName>
    </submittedName>
</protein>
<dbReference type="PROSITE" id="PS00383">
    <property type="entry name" value="TYR_PHOSPHATASE_1"/>
    <property type="match status" value="1"/>
</dbReference>
<dbReference type="InterPro" id="IPR016130">
    <property type="entry name" value="Tyr_Pase_AS"/>
</dbReference>
<dbReference type="GO" id="GO:0004721">
    <property type="term" value="F:phosphoprotein phosphatase activity"/>
    <property type="evidence" value="ECO:0007669"/>
    <property type="project" value="InterPro"/>
</dbReference>
<sequence length="262" mass="30148">MERTRVLQLAGGFNFRELGGYQTKSGQTIAWQRLLRTAHLSSLTGNDWDQLINYGVRQVIDLRSRAERRQFADPQIPGVHYRIIPVFDEDETESSLAAAQTHREFSQNFHGGFQRMLYVYRRLIIHPGAQQAYRSMFTTLLTTPPTVGTIFHCSAGKDRTGMAAVFILSALGVSREKIFADYLLTNAASTQHIGERVKDAQQRHRTVAFQRSIRDLASVHQEYLEQALTLIDYEYGGMQAYLTEVLQMTPEKRRRFRQLYLN</sequence>
<dbReference type="Gene3D" id="3.90.190.10">
    <property type="entry name" value="Protein tyrosine phosphatase superfamily"/>
    <property type="match status" value="1"/>
</dbReference>
<accession>A0A0F3RV08</accession>
<evidence type="ECO:0000313" key="1">
    <source>
        <dbReference type="EMBL" id="KJW13429.1"/>
    </source>
</evidence>